<evidence type="ECO:0000313" key="5">
    <source>
        <dbReference type="EMBL" id="MBB6077856.1"/>
    </source>
</evidence>
<keyword evidence="6" id="KW-1185">Reference proteome</keyword>
<dbReference type="Gene3D" id="3.40.50.2000">
    <property type="entry name" value="Glycogen Phosphorylase B"/>
    <property type="match status" value="2"/>
</dbReference>
<dbReference type="PANTHER" id="PTHR45947">
    <property type="entry name" value="SULFOQUINOVOSYL TRANSFERASE SQD2"/>
    <property type="match status" value="1"/>
</dbReference>
<dbReference type="Pfam" id="PF00534">
    <property type="entry name" value="Glycos_transf_1"/>
    <property type="match status" value="1"/>
</dbReference>
<evidence type="ECO:0000259" key="3">
    <source>
        <dbReference type="Pfam" id="PF00534"/>
    </source>
</evidence>
<sequence length="413" mass="44871">MNGGYQNEAALIQSITVFFGKGPLSNLLDIIGRIRRLLWRSFMSNEVPSRLPLRVLHVLNELRASGAEVMLRSAADQWREHGVESHILAVAPAVGPLAQDLRAVGYRVARLPDSPLQRVPFRLGRHVRAGGYDVVHLHAERGNFWFALAALSAGAAVVRTVHSVFQFHGPLRAERSVQRRMLSALGTVHVAVSASVTENELRYFGNTSQVVENWYDSAFSPPSPQERARARADLGLDERHLVAVSVGNCSSVKRHGMVLEAMAHPMSPADLMYLHVGQEDEAHSERCLADQLGVVKRTCFLGLDHPLKALHAADVFVMPSSHEGVGIAAIEALATGLPAVLADVPGLRDLATAGPAVMLTEATPEAFARALAVAGRDERIRGAPHALRDRFGMARGVAAYAAIYHGLRDGRRR</sequence>
<evidence type="ECO:0000259" key="4">
    <source>
        <dbReference type="Pfam" id="PF13439"/>
    </source>
</evidence>
<dbReference type="Pfam" id="PF13439">
    <property type="entry name" value="Glyco_transf_4"/>
    <property type="match status" value="1"/>
</dbReference>
<reference evidence="5 6" key="1">
    <citation type="submission" date="2020-08" db="EMBL/GenBank/DDBJ databases">
        <title>Genomic Encyclopedia of Type Strains, Phase IV (KMG-IV): sequencing the most valuable type-strain genomes for metagenomic binning, comparative biology and taxonomic classification.</title>
        <authorList>
            <person name="Goeker M."/>
        </authorList>
    </citation>
    <scope>NUCLEOTIDE SEQUENCE [LARGE SCALE GENOMIC DNA]</scope>
    <source>
        <strain evidence="5 6">DSM 43350</strain>
    </source>
</reference>
<evidence type="ECO:0000256" key="1">
    <source>
        <dbReference type="ARBA" id="ARBA00022676"/>
    </source>
</evidence>
<organism evidence="5 6">
    <name type="scientific">Streptomyces paradoxus</name>
    <dbReference type="NCBI Taxonomy" id="66375"/>
    <lineage>
        <taxon>Bacteria</taxon>
        <taxon>Bacillati</taxon>
        <taxon>Actinomycetota</taxon>
        <taxon>Actinomycetes</taxon>
        <taxon>Kitasatosporales</taxon>
        <taxon>Streptomycetaceae</taxon>
        <taxon>Streptomyces</taxon>
    </lineage>
</organism>
<keyword evidence="1" id="KW-0328">Glycosyltransferase</keyword>
<dbReference type="PANTHER" id="PTHR45947:SF3">
    <property type="entry name" value="SULFOQUINOVOSYL TRANSFERASE SQD2"/>
    <property type="match status" value="1"/>
</dbReference>
<protein>
    <submittedName>
        <fullName evidence="5">Glycosyltransferase involved in cell wall biosynthesis</fullName>
    </submittedName>
</protein>
<dbReference type="InterPro" id="IPR028098">
    <property type="entry name" value="Glyco_trans_4-like_N"/>
</dbReference>
<evidence type="ECO:0000256" key="2">
    <source>
        <dbReference type="ARBA" id="ARBA00022679"/>
    </source>
</evidence>
<dbReference type="RefSeq" id="WP_184561137.1">
    <property type="nucleotide sequence ID" value="NZ_BAAARS010000005.1"/>
</dbReference>
<evidence type="ECO:0000313" key="6">
    <source>
        <dbReference type="Proteomes" id="UP000591537"/>
    </source>
</evidence>
<proteinExistence type="predicted"/>
<dbReference type="GO" id="GO:1901137">
    <property type="term" value="P:carbohydrate derivative biosynthetic process"/>
    <property type="evidence" value="ECO:0007669"/>
    <property type="project" value="UniProtKB-ARBA"/>
</dbReference>
<feature type="domain" description="Glycosyl transferase family 1" evidence="3">
    <location>
        <begin position="228"/>
        <end position="378"/>
    </location>
</feature>
<dbReference type="SUPFAM" id="SSF53756">
    <property type="entry name" value="UDP-Glycosyltransferase/glycogen phosphorylase"/>
    <property type="match status" value="1"/>
</dbReference>
<dbReference type="EMBL" id="JACHGV010000005">
    <property type="protein sequence ID" value="MBB6077856.1"/>
    <property type="molecule type" value="Genomic_DNA"/>
</dbReference>
<dbReference type="InterPro" id="IPR001296">
    <property type="entry name" value="Glyco_trans_1"/>
</dbReference>
<comment type="caution">
    <text evidence="5">The sequence shown here is derived from an EMBL/GenBank/DDBJ whole genome shotgun (WGS) entry which is preliminary data.</text>
</comment>
<dbReference type="AlphaFoldDB" id="A0A7W9WHN7"/>
<accession>A0A7W9WHN7</accession>
<dbReference type="Proteomes" id="UP000591537">
    <property type="component" value="Unassembled WGS sequence"/>
</dbReference>
<dbReference type="InterPro" id="IPR050194">
    <property type="entry name" value="Glycosyltransferase_grp1"/>
</dbReference>
<name>A0A7W9WHN7_9ACTN</name>
<gene>
    <name evidence="5" type="ORF">HNR57_003782</name>
</gene>
<dbReference type="GO" id="GO:0016757">
    <property type="term" value="F:glycosyltransferase activity"/>
    <property type="evidence" value="ECO:0007669"/>
    <property type="project" value="UniProtKB-KW"/>
</dbReference>
<feature type="domain" description="Glycosyltransferase subfamily 4-like N-terminal" evidence="4">
    <location>
        <begin position="65"/>
        <end position="216"/>
    </location>
</feature>
<keyword evidence="2 5" id="KW-0808">Transferase</keyword>